<accession>Q3IBM3</accession>
<dbReference type="SUPFAM" id="SSF54862">
    <property type="entry name" value="4Fe-4S ferredoxins"/>
    <property type="match status" value="1"/>
</dbReference>
<dbReference type="AlphaFoldDB" id="Q3IBM3"/>
<dbReference type="InterPro" id="IPR017896">
    <property type="entry name" value="4Fe4S_Fe-S-bd"/>
</dbReference>
<evidence type="ECO:0000256" key="3">
    <source>
        <dbReference type="ARBA" id="ARBA00023004"/>
    </source>
</evidence>
<dbReference type="InterPro" id="IPR017900">
    <property type="entry name" value="4Fe4S_Fe_S_CS"/>
</dbReference>
<dbReference type="InterPro" id="IPR038465">
    <property type="entry name" value="APS_reduc_Bsu_C_sf"/>
</dbReference>
<dbReference type="EMBL" id="CT025835">
    <property type="protein sequence ID" value="CAJ31179.1"/>
    <property type="molecule type" value="Genomic_DNA"/>
</dbReference>
<dbReference type="Gene3D" id="6.20.260.10">
    <property type="entry name" value="Adenylylsulphate reductase, beta subunit, C-terminal domain"/>
    <property type="match status" value="1"/>
</dbReference>
<dbReference type="PROSITE" id="PS51379">
    <property type="entry name" value="4FE4S_FER_2"/>
    <property type="match status" value="1"/>
</dbReference>
<sequence length="146" mass="16422">MPSFVLADKCDGCKALDKTACQYVCPNDLMVLDQDKMMAFNREPEMCWECYSCVKICPVQAIEVRGYADFVPMGATVTPLRATDSIMWTVKFRNGMLKRFKFPIRTTEEGKAVPSGGFETAHDDLNSEALAQEPEALRMSEVYSIK</sequence>
<keyword evidence="1" id="KW-0004">4Fe-4S</keyword>
<evidence type="ECO:0000256" key="4">
    <source>
        <dbReference type="ARBA" id="ARBA00023014"/>
    </source>
</evidence>
<dbReference type="PROSITE" id="PS00198">
    <property type="entry name" value="4FE4S_FER_1"/>
    <property type="match status" value="1"/>
</dbReference>
<keyword evidence="2" id="KW-0479">Metal-binding</keyword>
<feature type="domain" description="4Fe-4S ferredoxin-type" evidence="5">
    <location>
        <begin position="38"/>
        <end position="67"/>
    </location>
</feature>
<name>Q3IBM3_9BACT</name>
<dbReference type="Gene3D" id="3.30.70.20">
    <property type="match status" value="1"/>
</dbReference>
<dbReference type="EC" id="1.8.99.2" evidence="6"/>
<dbReference type="Pfam" id="PF12838">
    <property type="entry name" value="Fer4_7"/>
    <property type="match status" value="1"/>
</dbReference>
<keyword evidence="4" id="KW-0411">Iron-sulfur</keyword>
<keyword evidence="3" id="KW-0408">Iron</keyword>
<dbReference type="GO" id="GO:0046872">
    <property type="term" value="F:metal ion binding"/>
    <property type="evidence" value="ECO:0007669"/>
    <property type="project" value="UniProtKB-KW"/>
</dbReference>
<dbReference type="InterPro" id="IPR022738">
    <property type="entry name" value="AprB_C"/>
</dbReference>
<dbReference type="InterPro" id="IPR011802">
    <property type="entry name" value="AprB"/>
</dbReference>
<dbReference type="Pfam" id="PF12139">
    <property type="entry name" value="APS-reductase_C"/>
    <property type="match status" value="1"/>
</dbReference>
<dbReference type="GO" id="GO:0009973">
    <property type="term" value="F:adenylyl-sulfate reductase activity"/>
    <property type="evidence" value="ECO:0007669"/>
    <property type="project" value="UniProtKB-EC"/>
</dbReference>
<dbReference type="NCBIfam" id="TIGR02060">
    <property type="entry name" value="aprB"/>
    <property type="match status" value="1"/>
</dbReference>
<evidence type="ECO:0000259" key="5">
    <source>
        <dbReference type="PROSITE" id="PS51379"/>
    </source>
</evidence>
<dbReference type="GO" id="GO:0051539">
    <property type="term" value="F:4 iron, 4 sulfur cluster binding"/>
    <property type="evidence" value="ECO:0007669"/>
    <property type="project" value="UniProtKB-KW"/>
</dbReference>
<evidence type="ECO:0000313" key="6">
    <source>
        <dbReference type="EMBL" id="CAJ31179.1"/>
    </source>
</evidence>
<evidence type="ECO:0000256" key="1">
    <source>
        <dbReference type="ARBA" id="ARBA00022485"/>
    </source>
</evidence>
<evidence type="ECO:0000256" key="2">
    <source>
        <dbReference type="ARBA" id="ARBA00022723"/>
    </source>
</evidence>
<keyword evidence="6" id="KW-0560">Oxidoreductase</keyword>
<dbReference type="InterPro" id="IPR050572">
    <property type="entry name" value="Fe-S_Ferredoxin"/>
</dbReference>
<dbReference type="PANTHER" id="PTHR43687:SF1">
    <property type="entry name" value="FERREDOXIN III"/>
    <property type="match status" value="1"/>
</dbReference>
<dbReference type="PANTHER" id="PTHR43687">
    <property type="entry name" value="ADENYLYLSULFATE REDUCTASE, BETA SUBUNIT"/>
    <property type="match status" value="1"/>
</dbReference>
<gene>
    <name evidence="6" type="primary">aprB</name>
    <name evidence="6" type="ORF">39f70022</name>
</gene>
<reference evidence="6" key="1">
    <citation type="journal article" date="2005" name="J. Bacteriol.">
        <title>Clustered genes related to sulfate respiration in uncultured prokaryotes support the theory of their concomitant horizontal transfer.</title>
        <authorList>
            <person name="Mussmann M."/>
            <person name="Richter M."/>
            <person name="Lombardot T."/>
            <person name="Meyerdierks A."/>
            <person name="Kuever J."/>
            <person name="Kube M."/>
            <person name="Glockner F.O."/>
            <person name="Amann R."/>
        </authorList>
    </citation>
    <scope>NUCLEOTIDE SEQUENCE</scope>
</reference>
<organism evidence="6">
    <name type="scientific">uncultured sulfate-reducing bacterium</name>
    <dbReference type="NCBI Taxonomy" id="153939"/>
    <lineage>
        <taxon>Bacteria</taxon>
        <taxon>environmental samples</taxon>
    </lineage>
</organism>
<proteinExistence type="predicted"/>
<protein>
    <submittedName>
        <fullName evidence="6">Adenylylsulfate reductase, subunit B</fullName>
        <ecNumber evidence="6">1.8.99.2</ecNumber>
    </submittedName>
</protein>